<proteinExistence type="inferred from homology"/>
<keyword evidence="4" id="KW-0540">Nuclease</keyword>
<evidence type="ECO:0000256" key="8">
    <source>
        <dbReference type="ARBA" id="ARBA00023157"/>
    </source>
</evidence>
<keyword evidence="11" id="KW-1185">Reference proteome</keyword>
<protein>
    <recommendedName>
        <fullName evidence="3">Aspergillus nuclease S1</fullName>
        <ecNumber evidence="3">3.1.30.1</ecNumber>
    </recommendedName>
</protein>
<dbReference type="GO" id="GO:0003676">
    <property type="term" value="F:nucleic acid binding"/>
    <property type="evidence" value="ECO:0007669"/>
    <property type="project" value="InterPro"/>
</dbReference>
<evidence type="ECO:0000256" key="5">
    <source>
        <dbReference type="ARBA" id="ARBA00022723"/>
    </source>
</evidence>
<dbReference type="SUPFAM" id="SSF48537">
    <property type="entry name" value="Phospholipase C/P1 nuclease"/>
    <property type="match status" value="1"/>
</dbReference>
<dbReference type="PANTHER" id="PTHR33146">
    <property type="entry name" value="ENDONUCLEASE 4"/>
    <property type="match status" value="1"/>
</dbReference>
<dbReference type="GO" id="GO:0006308">
    <property type="term" value="P:DNA catabolic process"/>
    <property type="evidence" value="ECO:0007669"/>
    <property type="project" value="InterPro"/>
</dbReference>
<evidence type="ECO:0000256" key="6">
    <source>
        <dbReference type="ARBA" id="ARBA00022759"/>
    </source>
</evidence>
<dbReference type="InterPro" id="IPR008947">
    <property type="entry name" value="PLipase_C/P1_nuclease_dom_sf"/>
</dbReference>
<dbReference type="PANTHER" id="PTHR33146:SF26">
    <property type="entry name" value="ENDONUCLEASE 4"/>
    <property type="match status" value="1"/>
</dbReference>
<keyword evidence="5" id="KW-0479">Metal-binding</keyword>
<dbReference type="GO" id="GO:0046872">
    <property type="term" value="F:metal ion binding"/>
    <property type="evidence" value="ECO:0007669"/>
    <property type="project" value="UniProtKB-KW"/>
</dbReference>
<dbReference type="InterPro" id="IPR003154">
    <property type="entry name" value="S1/P1nuclease"/>
</dbReference>
<organism evidence="10 11">
    <name type="scientific">Trifolium medium</name>
    <dbReference type="NCBI Taxonomy" id="97028"/>
    <lineage>
        <taxon>Eukaryota</taxon>
        <taxon>Viridiplantae</taxon>
        <taxon>Streptophyta</taxon>
        <taxon>Embryophyta</taxon>
        <taxon>Tracheophyta</taxon>
        <taxon>Spermatophyta</taxon>
        <taxon>Magnoliopsida</taxon>
        <taxon>eudicotyledons</taxon>
        <taxon>Gunneridae</taxon>
        <taxon>Pentapetalae</taxon>
        <taxon>rosids</taxon>
        <taxon>fabids</taxon>
        <taxon>Fabales</taxon>
        <taxon>Fabaceae</taxon>
        <taxon>Papilionoideae</taxon>
        <taxon>50 kb inversion clade</taxon>
        <taxon>NPAAA clade</taxon>
        <taxon>Hologalegina</taxon>
        <taxon>IRL clade</taxon>
        <taxon>Trifolieae</taxon>
        <taxon>Trifolium</taxon>
    </lineage>
</organism>
<dbReference type="AlphaFoldDB" id="A0A392MBW1"/>
<evidence type="ECO:0000256" key="3">
    <source>
        <dbReference type="ARBA" id="ARBA00012562"/>
    </source>
</evidence>
<dbReference type="Gene3D" id="1.10.575.10">
    <property type="entry name" value="P1 Nuclease"/>
    <property type="match status" value="1"/>
</dbReference>
<keyword evidence="9" id="KW-0325">Glycoprotein</keyword>
<keyword evidence="7" id="KW-0378">Hydrolase</keyword>
<accession>A0A392MBW1</accession>
<keyword evidence="8" id="KW-1015">Disulfide bond</keyword>
<dbReference type="GO" id="GO:0000014">
    <property type="term" value="F:single-stranded DNA endodeoxyribonuclease activity"/>
    <property type="evidence" value="ECO:0007669"/>
    <property type="project" value="UniProtKB-ARBA"/>
</dbReference>
<reference evidence="10 11" key="1">
    <citation type="journal article" date="2018" name="Front. Plant Sci.">
        <title>Red Clover (Trifolium pratense) and Zigzag Clover (T. medium) - A Picture of Genomic Similarities and Differences.</title>
        <authorList>
            <person name="Dluhosova J."/>
            <person name="Istvanek J."/>
            <person name="Nedelnik J."/>
            <person name="Repkova J."/>
        </authorList>
    </citation>
    <scope>NUCLEOTIDE SEQUENCE [LARGE SCALE GENOMIC DNA]</scope>
    <source>
        <strain evidence="11">cv. 10/8</strain>
        <tissue evidence="10">Leaf</tissue>
    </source>
</reference>
<comment type="similarity">
    <text evidence="2">Belongs to the nuclease type I family.</text>
</comment>
<dbReference type="Proteomes" id="UP000265520">
    <property type="component" value="Unassembled WGS sequence"/>
</dbReference>
<evidence type="ECO:0000256" key="2">
    <source>
        <dbReference type="ARBA" id="ARBA00009547"/>
    </source>
</evidence>
<evidence type="ECO:0000313" key="10">
    <source>
        <dbReference type="EMBL" id="MCH84992.1"/>
    </source>
</evidence>
<evidence type="ECO:0000256" key="1">
    <source>
        <dbReference type="ARBA" id="ARBA00000245"/>
    </source>
</evidence>
<dbReference type="GO" id="GO:0004521">
    <property type="term" value="F:RNA endonuclease activity"/>
    <property type="evidence" value="ECO:0007669"/>
    <property type="project" value="UniProtKB-ARBA"/>
</dbReference>
<dbReference type="EMBL" id="LXQA010007738">
    <property type="protein sequence ID" value="MCH84992.1"/>
    <property type="molecule type" value="Genomic_DNA"/>
</dbReference>
<keyword evidence="6" id="KW-0255">Endonuclease</keyword>
<dbReference type="EC" id="3.1.30.1" evidence="3"/>
<comment type="caution">
    <text evidence="10">The sequence shown here is derived from an EMBL/GenBank/DDBJ whole genome shotgun (WGS) entry which is preliminary data.</text>
</comment>
<gene>
    <name evidence="10" type="ORF">A2U01_0005831</name>
</gene>
<evidence type="ECO:0000256" key="9">
    <source>
        <dbReference type="ARBA" id="ARBA00023180"/>
    </source>
</evidence>
<name>A0A392MBW1_9FABA</name>
<comment type="catalytic activity">
    <reaction evidence="1">
        <text>Endonucleolytic cleavage to 5'-phosphomononucleotide and 5'-phosphooligonucleotide end-products.</text>
        <dbReference type="EC" id="3.1.30.1"/>
    </reaction>
</comment>
<evidence type="ECO:0000256" key="7">
    <source>
        <dbReference type="ARBA" id="ARBA00022801"/>
    </source>
</evidence>
<sequence length="54" mass="6091">MKDDFSYTVILFDDVDEYFLSRLPIVEKRLAQGGVRLAAILNRIFTAKTGIAQA</sequence>
<dbReference type="Pfam" id="PF02265">
    <property type="entry name" value="S1-P1_nuclease"/>
    <property type="match status" value="1"/>
</dbReference>
<evidence type="ECO:0000256" key="4">
    <source>
        <dbReference type="ARBA" id="ARBA00022722"/>
    </source>
</evidence>
<evidence type="ECO:0000313" key="11">
    <source>
        <dbReference type="Proteomes" id="UP000265520"/>
    </source>
</evidence>